<dbReference type="Proteomes" id="UP000297729">
    <property type="component" value="Unassembled WGS sequence"/>
</dbReference>
<protein>
    <submittedName>
        <fullName evidence="1">DUF349 domain-containing protein</fullName>
    </submittedName>
</protein>
<evidence type="ECO:0000313" key="1">
    <source>
        <dbReference type="EMBL" id="TFW19834.1"/>
    </source>
</evidence>
<name>A0A4Y9SCK7_9BURK</name>
<dbReference type="EMBL" id="SPVG01000160">
    <property type="protein sequence ID" value="TFW19834.1"/>
    <property type="molecule type" value="Genomic_DNA"/>
</dbReference>
<organism evidence="1 2">
    <name type="scientific">Duganella callida</name>
    <dbReference type="NCBI Taxonomy" id="2561932"/>
    <lineage>
        <taxon>Bacteria</taxon>
        <taxon>Pseudomonadati</taxon>
        <taxon>Pseudomonadota</taxon>
        <taxon>Betaproteobacteria</taxon>
        <taxon>Burkholderiales</taxon>
        <taxon>Oxalobacteraceae</taxon>
        <taxon>Telluria group</taxon>
        <taxon>Duganella</taxon>
    </lineage>
</organism>
<feature type="non-terminal residue" evidence="1">
    <location>
        <position position="1"/>
    </location>
</feature>
<proteinExistence type="predicted"/>
<comment type="caution">
    <text evidence="1">The sequence shown here is derived from an EMBL/GenBank/DDBJ whole genome shotgun (WGS) entry which is preliminary data.</text>
</comment>
<dbReference type="AlphaFoldDB" id="A0A4Y9SCK7"/>
<reference evidence="1 2" key="1">
    <citation type="submission" date="2019-03" db="EMBL/GenBank/DDBJ databases">
        <title>Draft Genome Sequence of Duganella callidus sp. nov., a Novel Duganella Species Isolated from Cultivated Soil.</title>
        <authorList>
            <person name="Raths R."/>
            <person name="Peta V."/>
            <person name="Bucking H."/>
        </authorList>
    </citation>
    <scope>NUCLEOTIDE SEQUENCE [LARGE SCALE GENOMIC DNA]</scope>
    <source>
        <strain evidence="1 2">DN04</strain>
    </source>
</reference>
<sequence>AAIAKTLKDASAAWNASGIVPRAAEQRINKRYQDAVATVQAQADAIKRRAGAAQANALRDKLRLTQSLEAAIGDGGEIDAADWQARWSALPPLAQEYERTLHGRFNAALAALDGQRGAYARQLENNRGKLLDEVLRLEIVAGVDSGAEFARDRLKMQVEVLQSSLKSGQKPQSATAAYLQLCAMPALADARTASRIEQLFRRIGASERA</sequence>
<gene>
    <name evidence="1" type="ORF">E4L98_15765</name>
</gene>
<keyword evidence="2" id="KW-1185">Reference proteome</keyword>
<accession>A0A4Y9SCK7</accession>
<evidence type="ECO:0000313" key="2">
    <source>
        <dbReference type="Proteomes" id="UP000297729"/>
    </source>
</evidence>